<comment type="caution">
    <text evidence="2">The sequence shown here is derived from an EMBL/GenBank/DDBJ whole genome shotgun (WGS) entry which is preliminary data.</text>
</comment>
<dbReference type="InterPro" id="IPR041577">
    <property type="entry name" value="RT_RNaseH_2"/>
</dbReference>
<dbReference type="InterPro" id="IPR043502">
    <property type="entry name" value="DNA/RNA_pol_sf"/>
</dbReference>
<dbReference type="Pfam" id="PF17919">
    <property type="entry name" value="RT_RNaseH_2"/>
    <property type="match status" value="1"/>
</dbReference>
<dbReference type="PANTHER" id="PTHR34072">
    <property type="entry name" value="ENZYMATIC POLYPROTEIN-RELATED"/>
    <property type="match status" value="1"/>
</dbReference>
<protein>
    <submittedName>
        <fullName evidence="2">Retrovirus-related Pol polyprotein from transposon 17.6</fullName>
    </submittedName>
</protein>
<dbReference type="SUPFAM" id="SSF56672">
    <property type="entry name" value="DNA/RNA polymerases"/>
    <property type="match status" value="1"/>
</dbReference>
<sequence length="162" mass="18845">MSEIDRARKDILYQVAIEVDFETDDITLFLVLLERQLKLSKIPEHLWVSYLSCYYIKKKTILNYGEAEQRAFETLKDCLITPPALKQANCSKPYILRTDLSNYALGFVLLQGNAKTNVHPIEYANRLLTAAERNHSNTEREALAKVWALKNFVTMWKFKKSQ</sequence>
<dbReference type="Proteomes" id="UP001054945">
    <property type="component" value="Unassembled WGS sequence"/>
</dbReference>
<evidence type="ECO:0000313" key="2">
    <source>
        <dbReference type="EMBL" id="GIY34762.1"/>
    </source>
</evidence>
<gene>
    <name evidence="2" type="primary">pol_555</name>
    <name evidence="2" type="ORF">CEXT_86511</name>
</gene>
<evidence type="ECO:0000313" key="3">
    <source>
        <dbReference type="Proteomes" id="UP001054945"/>
    </source>
</evidence>
<dbReference type="EMBL" id="BPLR01009804">
    <property type="protein sequence ID" value="GIY34762.1"/>
    <property type="molecule type" value="Genomic_DNA"/>
</dbReference>
<feature type="domain" description="Reverse transcriptase/retrotransposon-derived protein RNase H-like" evidence="1">
    <location>
        <begin position="65"/>
        <end position="153"/>
    </location>
</feature>
<keyword evidence="3" id="KW-1185">Reference proteome</keyword>
<reference evidence="2 3" key="1">
    <citation type="submission" date="2021-06" db="EMBL/GenBank/DDBJ databases">
        <title>Caerostris extrusa draft genome.</title>
        <authorList>
            <person name="Kono N."/>
            <person name="Arakawa K."/>
        </authorList>
    </citation>
    <scope>NUCLEOTIDE SEQUENCE [LARGE SCALE GENOMIC DNA]</scope>
</reference>
<evidence type="ECO:0000259" key="1">
    <source>
        <dbReference type="Pfam" id="PF17919"/>
    </source>
</evidence>
<organism evidence="2 3">
    <name type="scientific">Caerostris extrusa</name>
    <name type="common">Bark spider</name>
    <name type="synonym">Caerostris bankana</name>
    <dbReference type="NCBI Taxonomy" id="172846"/>
    <lineage>
        <taxon>Eukaryota</taxon>
        <taxon>Metazoa</taxon>
        <taxon>Ecdysozoa</taxon>
        <taxon>Arthropoda</taxon>
        <taxon>Chelicerata</taxon>
        <taxon>Arachnida</taxon>
        <taxon>Araneae</taxon>
        <taxon>Araneomorphae</taxon>
        <taxon>Entelegynae</taxon>
        <taxon>Araneoidea</taxon>
        <taxon>Araneidae</taxon>
        <taxon>Caerostris</taxon>
    </lineage>
</organism>
<dbReference type="GO" id="GO:0071897">
    <property type="term" value="P:DNA biosynthetic process"/>
    <property type="evidence" value="ECO:0007669"/>
    <property type="project" value="UniProtKB-ARBA"/>
</dbReference>
<name>A0AAV4SMP5_CAEEX</name>
<accession>A0AAV4SMP5</accession>
<proteinExistence type="predicted"/>
<dbReference type="AlphaFoldDB" id="A0AAV4SMP5"/>